<dbReference type="Pfam" id="PF06271">
    <property type="entry name" value="RDD"/>
    <property type="match status" value="1"/>
</dbReference>
<evidence type="ECO:0000256" key="2">
    <source>
        <dbReference type="ARBA" id="ARBA00022475"/>
    </source>
</evidence>
<sequence>MNADFKDVMSKRTDQELIKIITLDREDYQPLAIEAAEAEIKNRGIDQSLIEESHSKINASAKAWQPSVKVNAATRFAHFVIDTIIWLVLTTILTLPINAQDNTQMLLGYLIMLATFIGYYTLLETKYQKTVAKFITKTNVVNQDGFKPTTADILRRTLCRIIPFDAISFLFSTNGFHDRLSNTKVIRDENL</sequence>
<name>A0A3S3PM18_9SPHI</name>
<dbReference type="PANTHER" id="PTHR36115">
    <property type="entry name" value="PROLINE-RICH ANTIGEN HOMOLOG-RELATED"/>
    <property type="match status" value="1"/>
</dbReference>
<gene>
    <name evidence="8" type="ORF">DPV69_19740</name>
</gene>
<evidence type="ECO:0000259" key="7">
    <source>
        <dbReference type="Pfam" id="PF06271"/>
    </source>
</evidence>
<dbReference type="GO" id="GO:0005886">
    <property type="term" value="C:plasma membrane"/>
    <property type="evidence" value="ECO:0007669"/>
    <property type="project" value="UniProtKB-SubCell"/>
</dbReference>
<feature type="transmembrane region" description="Helical" evidence="6">
    <location>
        <begin position="79"/>
        <end position="99"/>
    </location>
</feature>
<evidence type="ECO:0000256" key="1">
    <source>
        <dbReference type="ARBA" id="ARBA00004651"/>
    </source>
</evidence>
<evidence type="ECO:0000313" key="9">
    <source>
        <dbReference type="Proteomes" id="UP000284120"/>
    </source>
</evidence>
<keyword evidence="5 6" id="KW-0472">Membrane</keyword>
<comment type="caution">
    <text evidence="8">The sequence shown here is derived from an EMBL/GenBank/DDBJ whole genome shotgun (WGS) entry which is preliminary data.</text>
</comment>
<comment type="subcellular location">
    <subcellularLocation>
        <location evidence="1">Cell membrane</location>
        <topology evidence="1">Multi-pass membrane protein</topology>
    </subcellularLocation>
</comment>
<evidence type="ECO:0000256" key="6">
    <source>
        <dbReference type="SAM" id="Phobius"/>
    </source>
</evidence>
<keyword evidence="4 6" id="KW-1133">Transmembrane helix</keyword>
<feature type="transmembrane region" description="Helical" evidence="6">
    <location>
        <begin position="105"/>
        <end position="123"/>
    </location>
</feature>
<dbReference type="InterPro" id="IPR010432">
    <property type="entry name" value="RDD"/>
</dbReference>
<evidence type="ECO:0000256" key="4">
    <source>
        <dbReference type="ARBA" id="ARBA00022989"/>
    </source>
</evidence>
<evidence type="ECO:0000256" key="3">
    <source>
        <dbReference type="ARBA" id="ARBA00022692"/>
    </source>
</evidence>
<dbReference type="AlphaFoldDB" id="A0A3S3PM18"/>
<dbReference type="Proteomes" id="UP000284120">
    <property type="component" value="Unassembled WGS sequence"/>
</dbReference>
<keyword evidence="2" id="KW-1003">Cell membrane</keyword>
<organism evidence="8 9">
    <name type="scientific">Pedobacter chitinilyticus</name>
    <dbReference type="NCBI Taxonomy" id="2233776"/>
    <lineage>
        <taxon>Bacteria</taxon>
        <taxon>Pseudomonadati</taxon>
        <taxon>Bacteroidota</taxon>
        <taxon>Sphingobacteriia</taxon>
        <taxon>Sphingobacteriales</taxon>
        <taxon>Sphingobacteriaceae</taxon>
        <taxon>Pedobacter</taxon>
    </lineage>
</organism>
<dbReference type="OrthoDB" id="762068at2"/>
<dbReference type="RefSeq" id="WP_113649159.1">
    <property type="nucleotide sequence ID" value="NZ_QMHN01000008.1"/>
</dbReference>
<reference evidence="8 9" key="1">
    <citation type="submission" date="2018-06" db="EMBL/GenBank/DDBJ databases">
        <title>Pedobacter endophyticus sp. nov., an endophytic bacterium isolated from a leaf of Triticum aestivum.</title>
        <authorList>
            <person name="Zhang L."/>
        </authorList>
    </citation>
    <scope>NUCLEOTIDE SEQUENCE [LARGE SCALE GENOMIC DNA]</scope>
    <source>
        <strain evidence="8 9">CM134L-2</strain>
    </source>
</reference>
<keyword evidence="3 6" id="KW-0812">Transmembrane</keyword>
<keyword evidence="9" id="KW-1185">Reference proteome</keyword>
<dbReference type="EMBL" id="SAYW01000008">
    <property type="protein sequence ID" value="RWU03920.1"/>
    <property type="molecule type" value="Genomic_DNA"/>
</dbReference>
<evidence type="ECO:0000313" key="8">
    <source>
        <dbReference type="EMBL" id="RWU03920.1"/>
    </source>
</evidence>
<protein>
    <submittedName>
        <fullName evidence="8">RDD family protein</fullName>
    </submittedName>
</protein>
<evidence type="ECO:0000256" key="5">
    <source>
        <dbReference type="ARBA" id="ARBA00023136"/>
    </source>
</evidence>
<feature type="domain" description="RDD" evidence="7">
    <location>
        <begin position="72"/>
        <end position="176"/>
    </location>
</feature>
<proteinExistence type="predicted"/>
<accession>A0A3S3PM18</accession>
<dbReference type="InterPro" id="IPR051791">
    <property type="entry name" value="Pra-immunoreactive"/>
</dbReference>
<dbReference type="PANTHER" id="PTHR36115:SF4">
    <property type="entry name" value="MEMBRANE PROTEIN"/>
    <property type="match status" value="1"/>
</dbReference>